<feature type="region of interest" description="Disordered" evidence="1">
    <location>
        <begin position="349"/>
        <end position="371"/>
    </location>
</feature>
<name>A0A7C8M261_9PLEO</name>
<accession>A0A7C8M261</accession>
<feature type="compositionally biased region" description="Low complexity" evidence="1">
    <location>
        <begin position="13"/>
        <end position="26"/>
    </location>
</feature>
<keyword evidence="2" id="KW-1133">Transmembrane helix</keyword>
<dbReference type="EMBL" id="JAADJZ010000028">
    <property type="protein sequence ID" value="KAF2866436.1"/>
    <property type="molecule type" value="Genomic_DNA"/>
</dbReference>
<keyword evidence="4" id="KW-1185">Reference proteome</keyword>
<evidence type="ECO:0000313" key="4">
    <source>
        <dbReference type="Proteomes" id="UP000481861"/>
    </source>
</evidence>
<feature type="compositionally biased region" description="Basic and acidic residues" evidence="1">
    <location>
        <begin position="352"/>
        <end position="371"/>
    </location>
</feature>
<evidence type="ECO:0000256" key="1">
    <source>
        <dbReference type="SAM" id="MobiDB-lite"/>
    </source>
</evidence>
<proteinExistence type="predicted"/>
<keyword evidence="2" id="KW-0812">Transmembrane</keyword>
<organism evidence="3 4">
    <name type="scientific">Massariosphaeria phaeospora</name>
    <dbReference type="NCBI Taxonomy" id="100035"/>
    <lineage>
        <taxon>Eukaryota</taxon>
        <taxon>Fungi</taxon>
        <taxon>Dikarya</taxon>
        <taxon>Ascomycota</taxon>
        <taxon>Pezizomycotina</taxon>
        <taxon>Dothideomycetes</taxon>
        <taxon>Pleosporomycetidae</taxon>
        <taxon>Pleosporales</taxon>
        <taxon>Pleosporales incertae sedis</taxon>
        <taxon>Massariosphaeria</taxon>
    </lineage>
</organism>
<gene>
    <name evidence="3" type="ORF">BDV95DRAFT_611889</name>
</gene>
<comment type="caution">
    <text evidence="3">The sequence shown here is derived from an EMBL/GenBank/DDBJ whole genome shotgun (WGS) entry which is preliminary data.</text>
</comment>
<evidence type="ECO:0000256" key="2">
    <source>
        <dbReference type="SAM" id="Phobius"/>
    </source>
</evidence>
<keyword evidence="2" id="KW-0472">Membrane</keyword>
<sequence>MIAREYLAARQASTSSTPRQTGSPTSSGPPPGITQSTKAIPLTTTFTAPPTCTVGMVTILPPPGYFIWANEPVPVANQMLSNCYPSEFMQSYTAVTSGSKVSSIVPAMSPLVCPDNYCTMFAGDNNYLACCPSGYQLHAPDSTVDTNRPAYGGTCYSDFSESSTYTVVAYDEKGSTRTQPLIPTASMQAYAHPIDGFAESAPAVGCRSQPSSLRIDTSSAPTAVAIPISSLATPISSPTNTPTALAHPSLSTGGIAGIIVASVVGLALLIGGVWATMRWRAMQTAPPPPPKTYTTRRPPVMMFEKEAGGDLKDMSTSSSPNSEKGLWRLSETNQSRGLHEMNGIPVYEMEGSGEKRVDLDEAQARDWKARQ</sequence>
<protein>
    <submittedName>
        <fullName evidence="3">Uncharacterized protein</fullName>
    </submittedName>
</protein>
<dbReference type="Proteomes" id="UP000481861">
    <property type="component" value="Unassembled WGS sequence"/>
</dbReference>
<evidence type="ECO:0000313" key="3">
    <source>
        <dbReference type="EMBL" id="KAF2866436.1"/>
    </source>
</evidence>
<feature type="region of interest" description="Disordered" evidence="1">
    <location>
        <begin position="7"/>
        <end position="37"/>
    </location>
</feature>
<dbReference type="AlphaFoldDB" id="A0A7C8M261"/>
<dbReference type="OrthoDB" id="5985073at2759"/>
<feature type="transmembrane region" description="Helical" evidence="2">
    <location>
        <begin position="255"/>
        <end position="275"/>
    </location>
</feature>
<reference evidence="3 4" key="1">
    <citation type="submission" date="2020-01" db="EMBL/GenBank/DDBJ databases">
        <authorList>
            <consortium name="DOE Joint Genome Institute"/>
            <person name="Haridas S."/>
            <person name="Albert R."/>
            <person name="Binder M."/>
            <person name="Bloem J."/>
            <person name="Labutti K."/>
            <person name="Salamov A."/>
            <person name="Andreopoulos B."/>
            <person name="Baker S.E."/>
            <person name="Barry K."/>
            <person name="Bills G."/>
            <person name="Bluhm B.H."/>
            <person name="Cannon C."/>
            <person name="Castanera R."/>
            <person name="Culley D.E."/>
            <person name="Daum C."/>
            <person name="Ezra D."/>
            <person name="Gonzalez J.B."/>
            <person name="Henrissat B."/>
            <person name="Kuo A."/>
            <person name="Liang C."/>
            <person name="Lipzen A."/>
            <person name="Lutzoni F."/>
            <person name="Magnuson J."/>
            <person name="Mondo S."/>
            <person name="Nolan M."/>
            <person name="Ohm R."/>
            <person name="Pangilinan J."/>
            <person name="Park H.-J.H."/>
            <person name="Ramirez L."/>
            <person name="Alfaro M."/>
            <person name="Sun H."/>
            <person name="Tritt A."/>
            <person name="Yoshinaga Y."/>
            <person name="Zwiers L.-H.L."/>
            <person name="Turgeon B.G."/>
            <person name="Goodwin S.B."/>
            <person name="Spatafora J.W."/>
            <person name="Crous P.W."/>
            <person name="Grigoriev I.V."/>
        </authorList>
    </citation>
    <scope>NUCLEOTIDE SEQUENCE [LARGE SCALE GENOMIC DNA]</scope>
    <source>
        <strain evidence="3 4">CBS 611.86</strain>
    </source>
</reference>